<keyword evidence="4 6" id="KW-0368">Histidine biosynthesis</keyword>
<dbReference type="NCBIfam" id="NF002109">
    <property type="entry name" value="PRK00951.1-5"/>
    <property type="match status" value="1"/>
</dbReference>
<dbReference type="PANTHER" id="PTHR23133:SF2">
    <property type="entry name" value="IMIDAZOLEGLYCEROL-PHOSPHATE DEHYDRATASE"/>
    <property type="match status" value="1"/>
</dbReference>
<dbReference type="PROSITE" id="PS00955">
    <property type="entry name" value="IGP_DEHYDRATASE_2"/>
    <property type="match status" value="1"/>
</dbReference>
<dbReference type="PANTHER" id="PTHR23133">
    <property type="entry name" value="IMIDAZOLEGLYCEROL-PHOSPHATE DEHYDRATASE HIS7"/>
    <property type="match status" value="1"/>
</dbReference>
<dbReference type="InterPro" id="IPR000807">
    <property type="entry name" value="ImidazoleglycerolP_deHydtase"/>
</dbReference>
<evidence type="ECO:0000256" key="4">
    <source>
        <dbReference type="ARBA" id="ARBA00023102"/>
    </source>
</evidence>
<dbReference type="GO" id="GO:0000105">
    <property type="term" value="P:L-histidine biosynthetic process"/>
    <property type="evidence" value="ECO:0007669"/>
    <property type="project" value="UniProtKB-UniRule"/>
</dbReference>
<dbReference type="CDD" id="cd07914">
    <property type="entry name" value="IGPD"/>
    <property type="match status" value="1"/>
</dbReference>
<evidence type="ECO:0000313" key="9">
    <source>
        <dbReference type="Proteomes" id="UP000295399"/>
    </source>
</evidence>
<dbReference type="Pfam" id="PF00475">
    <property type="entry name" value="IGPD"/>
    <property type="match status" value="1"/>
</dbReference>
<dbReference type="InParanoid" id="A0A4R2PQ21"/>
<evidence type="ECO:0000256" key="1">
    <source>
        <dbReference type="ARBA" id="ARBA00005047"/>
    </source>
</evidence>
<dbReference type="EC" id="4.2.1.19" evidence="6 7"/>
<dbReference type="UniPathway" id="UPA00031">
    <property type="reaction ID" value="UER00011"/>
</dbReference>
<keyword evidence="3 6" id="KW-0028">Amino-acid biosynthesis</keyword>
<keyword evidence="9" id="KW-1185">Reference proteome</keyword>
<dbReference type="FunFam" id="3.30.230.40:FF:000001">
    <property type="entry name" value="Imidazoleglycerol-phosphate dehydratase HisB"/>
    <property type="match status" value="1"/>
</dbReference>
<comment type="catalytic activity">
    <reaction evidence="6 7">
        <text>D-erythro-1-(imidazol-4-yl)glycerol 3-phosphate = 3-(imidazol-4-yl)-2-oxopropyl phosphate + H2O</text>
        <dbReference type="Rhea" id="RHEA:11040"/>
        <dbReference type="ChEBI" id="CHEBI:15377"/>
        <dbReference type="ChEBI" id="CHEBI:57766"/>
        <dbReference type="ChEBI" id="CHEBI:58278"/>
        <dbReference type="EC" id="4.2.1.19"/>
    </reaction>
</comment>
<dbReference type="InterPro" id="IPR038494">
    <property type="entry name" value="IGPD_sf"/>
</dbReference>
<accession>A0A4R2PQ21</accession>
<protein>
    <recommendedName>
        <fullName evidence="2 6">Imidazoleglycerol-phosphate dehydratase</fullName>
        <shortName evidence="6">IGPD</shortName>
        <ecNumber evidence="6 7">4.2.1.19</ecNumber>
    </recommendedName>
</protein>
<comment type="subcellular location">
    <subcellularLocation>
        <location evidence="6 7">Cytoplasm</location>
    </subcellularLocation>
</comment>
<comment type="pathway">
    <text evidence="1 6 7">Amino-acid biosynthesis; L-histidine biosynthesis; L-histidine from 5-phospho-alpha-D-ribose 1-diphosphate: step 6/9.</text>
</comment>
<evidence type="ECO:0000256" key="3">
    <source>
        <dbReference type="ARBA" id="ARBA00022605"/>
    </source>
</evidence>
<dbReference type="GO" id="GO:0004424">
    <property type="term" value="F:imidazoleglycerol-phosphate dehydratase activity"/>
    <property type="evidence" value="ECO:0007669"/>
    <property type="project" value="UniProtKB-UniRule"/>
</dbReference>
<sequence length="199" mass="21291">MIMRQGQVSRQTKETAITARVALDGTGIADIDTGVGFFDHMLTALARHSLIDVALKAEGDLHIDAHHTVEDCGIVLGRAVAQALGDKAGIERFGAAYVAMDEALVRAALDVSGRAFLVWDVTFTQDRLGTMDAELVQEFFRAFAWEAGLTLHVTQLAGTNNHHIAEAAFKALARALKMALAIDPRRPDAAPSTKGTLSA</sequence>
<dbReference type="FunFam" id="3.30.230.40:FF:000003">
    <property type="entry name" value="Imidazoleglycerol-phosphate dehydratase HisB"/>
    <property type="match status" value="1"/>
</dbReference>
<dbReference type="EMBL" id="SLXO01000003">
    <property type="protein sequence ID" value="TCP36175.1"/>
    <property type="molecule type" value="Genomic_DNA"/>
</dbReference>
<dbReference type="HAMAP" id="MF_00076">
    <property type="entry name" value="HisB"/>
    <property type="match status" value="1"/>
</dbReference>
<proteinExistence type="inferred from homology"/>
<dbReference type="InterPro" id="IPR020568">
    <property type="entry name" value="Ribosomal_Su5_D2-typ_SF"/>
</dbReference>
<dbReference type="FunCoup" id="A0A4R2PQ21">
    <property type="interactions" value="385"/>
</dbReference>
<dbReference type="NCBIfam" id="NF002111">
    <property type="entry name" value="PRK00951.2-1"/>
    <property type="match status" value="1"/>
</dbReference>
<comment type="caution">
    <text evidence="8">The sequence shown here is derived from an EMBL/GenBank/DDBJ whole genome shotgun (WGS) entry which is preliminary data.</text>
</comment>
<keyword evidence="5 6" id="KW-0456">Lyase</keyword>
<dbReference type="Gene3D" id="3.30.230.40">
    <property type="entry name" value="Imidazole glycerol phosphate dehydratase, domain 1"/>
    <property type="match status" value="2"/>
</dbReference>
<evidence type="ECO:0000256" key="5">
    <source>
        <dbReference type="ARBA" id="ARBA00023239"/>
    </source>
</evidence>
<evidence type="ECO:0000256" key="7">
    <source>
        <dbReference type="RuleBase" id="RU000599"/>
    </source>
</evidence>
<dbReference type="InterPro" id="IPR020565">
    <property type="entry name" value="ImidazoleglycerP_deHydtase_CS"/>
</dbReference>
<dbReference type="GO" id="GO:0005737">
    <property type="term" value="C:cytoplasm"/>
    <property type="evidence" value="ECO:0007669"/>
    <property type="project" value="UniProtKB-SubCell"/>
</dbReference>
<dbReference type="NCBIfam" id="NF002114">
    <property type="entry name" value="PRK00951.2-4"/>
    <property type="match status" value="1"/>
</dbReference>
<dbReference type="Proteomes" id="UP000295399">
    <property type="component" value="Unassembled WGS sequence"/>
</dbReference>
<dbReference type="AlphaFoldDB" id="A0A4R2PQ21"/>
<reference evidence="8 9" key="1">
    <citation type="submission" date="2019-03" db="EMBL/GenBank/DDBJ databases">
        <title>Genomic Encyclopedia of Type Strains, Phase IV (KMG-IV): sequencing the most valuable type-strain genomes for metagenomic binning, comparative biology and taxonomic classification.</title>
        <authorList>
            <person name="Goeker M."/>
        </authorList>
    </citation>
    <scope>NUCLEOTIDE SEQUENCE [LARGE SCALE GENOMIC DNA]</scope>
    <source>
        <strain evidence="8 9">DSM 2132</strain>
    </source>
</reference>
<keyword evidence="6" id="KW-0963">Cytoplasm</keyword>
<evidence type="ECO:0000313" key="8">
    <source>
        <dbReference type="EMBL" id="TCP36175.1"/>
    </source>
</evidence>
<dbReference type="SUPFAM" id="SSF54211">
    <property type="entry name" value="Ribosomal protein S5 domain 2-like"/>
    <property type="match status" value="2"/>
</dbReference>
<gene>
    <name evidence="6" type="primary">hisB</name>
    <name evidence="8" type="ORF">EV659_10362</name>
</gene>
<evidence type="ECO:0000256" key="2">
    <source>
        <dbReference type="ARBA" id="ARBA00016664"/>
    </source>
</evidence>
<organism evidence="8 9">
    <name type="scientific">Rhodothalassium salexigens DSM 2132</name>
    <dbReference type="NCBI Taxonomy" id="1188247"/>
    <lineage>
        <taxon>Bacteria</taxon>
        <taxon>Pseudomonadati</taxon>
        <taxon>Pseudomonadota</taxon>
        <taxon>Alphaproteobacteria</taxon>
        <taxon>Rhodothalassiales</taxon>
        <taxon>Rhodothalassiaceae</taxon>
        <taxon>Rhodothalassium</taxon>
    </lineage>
</organism>
<dbReference type="PROSITE" id="PS00954">
    <property type="entry name" value="IGP_DEHYDRATASE_1"/>
    <property type="match status" value="1"/>
</dbReference>
<name>A0A4R2PQ21_RHOSA</name>
<evidence type="ECO:0000256" key="6">
    <source>
        <dbReference type="HAMAP-Rule" id="MF_00076"/>
    </source>
</evidence>
<comment type="similarity">
    <text evidence="6 7">Belongs to the imidazoleglycerol-phosphate dehydratase family.</text>
</comment>